<keyword evidence="5 9" id="KW-0479">Metal-binding</keyword>
<evidence type="ECO:0000256" key="2">
    <source>
        <dbReference type="ARBA" id="ARBA00005179"/>
    </source>
</evidence>
<dbReference type="InterPro" id="IPR002401">
    <property type="entry name" value="Cyt_P450_E_grp-I"/>
</dbReference>
<dbReference type="Gene3D" id="1.10.630.10">
    <property type="entry name" value="Cytochrome P450"/>
    <property type="match status" value="1"/>
</dbReference>
<keyword evidence="8" id="KW-0503">Monooxygenase</keyword>
<dbReference type="EMBL" id="KB469305">
    <property type="protein sequence ID" value="EPQ53769.1"/>
    <property type="molecule type" value="Genomic_DNA"/>
</dbReference>
<dbReference type="GO" id="GO:0020037">
    <property type="term" value="F:heme binding"/>
    <property type="evidence" value="ECO:0007669"/>
    <property type="project" value="InterPro"/>
</dbReference>
<evidence type="ECO:0000256" key="8">
    <source>
        <dbReference type="ARBA" id="ARBA00023033"/>
    </source>
</evidence>
<evidence type="ECO:0000256" key="5">
    <source>
        <dbReference type="ARBA" id="ARBA00022723"/>
    </source>
</evidence>
<evidence type="ECO:0000313" key="10">
    <source>
        <dbReference type="EMBL" id="EPQ53769.1"/>
    </source>
</evidence>
<proteinExistence type="inferred from homology"/>
<dbReference type="OMA" id="TRYHCAN"/>
<evidence type="ECO:0000256" key="1">
    <source>
        <dbReference type="ARBA" id="ARBA00001971"/>
    </source>
</evidence>
<evidence type="ECO:0000256" key="9">
    <source>
        <dbReference type="PIRSR" id="PIRSR602401-1"/>
    </source>
</evidence>
<dbReference type="GO" id="GO:0004497">
    <property type="term" value="F:monooxygenase activity"/>
    <property type="evidence" value="ECO:0007669"/>
    <property type="project" value="UniProtKB-KW"/>
</dbReference>
<keyword evidence="7 9" id="KW-0408">Iron</keyword>
<dbReference type="Proteomes" id="UP000030669">
    <property type="component" value="Unassembled WGS sequence"/>
</dbReference>
<protein>
    <submittedName>
        <fullName evidence="10">Cytochrome P450</fullName>
    </submittedName>
</protein>
<dbReference type="InterPro" id="IPR036396">
    <property type="entry name" value="Cyt_P450_sf"/>
</dbReference>
<dbReference type="RefSeq" id="XP_007867699.1">
    <property type="nucleotide sequence ID" value="XM_007869508.1"/>
</dbReference>
<dbReference type="GO" id="GO:0016705">
    <property type="term" value="F:oxidoreductase activity, acting on paired donors, with incorporation or reduction of molecular oxygen"/>
    <property type="evidence" value="ECO:0007669"/>
    <property type="project" value="InterPro"/>
</dbReference>
<dbReference type="Pfam" id="PF00067">
    <property type="entry name" value="p450"/>
    <property type="match status" value="2"/>
</dbReference>
<comment type="pathway">
    <text evidence="2">Secondary metabolite biosynthesis.</text>
</comment>
<dbReference type="HOGENOM" id="CLU_001570_2_0_1"/>
<comment type="similarity">
    <text evidence="3">Belongs to the cytochrome P450 family.</text>
</comment>
<dbReference type="PRINTS" id="PR00463">
    <property type="entry name" value="EP450I"/>
</dbReference>
<evidence type="ECO:0000256" key="4">
    <source>
        <dbReference type="ARBA" id="ARBA00022617"/>
    </source>
</evidence>
<keyword evidence="11" id="KW-1185">Reference proteome</keyword>
<dbReference type="KEGG" id="gtr:GLOTRDRAFT_44705"/>
<dbReference type="PANTHER" id="PTHR46300">
    <property type="entry name" value="P450, PUTATIVE (EUROFUNG)-RELATED-RELATED"/>
    <property type="match status" value="1"/>
</dbReference>
<organism evidence="10 11">
    <name type="scientific">Gloeophyllum trabeum (strain ATCC 11539 / FP-39264 / Madison 617)</name>
    <name type="common">Brown rot fungus</name>
    <dbReference type="NCBI Taxonomy" id="670483"/>
    <lineage>
        <taxon>Eukaryota</taxon>
        <taxon>Fungi</taxon>
        <taxon>Dikarya</taxon>
        <taxon>Basidiomycota</taxon>
        <taxon>Agaricomycotina</taxon>
        <taxon>Agaricomycetes</taxon>
        <taxon>Gloeophyllales</taxon>
        <taxon>Gloeophyllaceae</taxon>
        <taxon>Gloeophyllum</taxon>
    </lineage>
</organism>
<evidence type="ECO:0000256" key="7">
    <source>
        <dbReference type="ARBA" id="ARBA00023004"/>
    </source>
</evidence>
<dbReference type="CDD" id="cd11065">
    <property type="entry name" value="CYP64-like"/>
    <property type="match status" value="1"/>
</dbReference>
<gene>
    <name evidence="10" type="ORF">GLOTRDRAFT_44705</name>
</gene>
<name>S7RM30_GLOTA</name>
<dbReference type="eggNOG" id="KOG0156">
    <property type="taxonomic scope" value="Eukaryota"/>
</dbReference>
<dbReference type="STRING" id="670483.S7RM30"/>
<keyword evidence="6" id="KW-0560">Oxidoreductase</keyword>
<evidence type="ECO:0000313" key="11">
    <source>
        <dbReference type="Proteomes" id="UP000030669"/>
    </source>
</evidence>
<dbReference type="OrthoDB" id="2789670at2759"/>
<comment type="cofactor">
    <cofactor evidence="1 9">
        <name>heme</name>
        <dbReference type="ChEBI" id="CHEBI:30413"/>
    </cofactor>
</comment>
<dbReference type="AlphaFoldDB" id="S7RM30"/>
<evidence type="ECO:0000256" key="3">
    <source>
        <dbReference type="ARBA" id="ARBA00010617"/>
    </source>
</evidence>
<feature type="binding site" description="axial binding residue" evidence="9">
    <location>
        <position position="357"/>
    </location>
    <ligand>
        <name>heme</name>
        <dbReference type="ChEBI" id="CHEBI:30413"/>
    </ligand>
    <ligandPart>
        <name>Fe</name>
        <dbReference type="ChEBI" id="CHEBI:18248"/>
    </ligandPart>
</feature>
<keyword evidence="4 9" id="KW-0349">Heme</keyword>
<reference evidence="10 11" key="1">
    <citation type="journal article" date="2012" name="Science">
        <title>The Paleozoic origin of enzymatic lignin decomposition reconstructed from 31 fungal genomes.</title>
        <authorList>
            <person name="Floudas D."/>
            <person name="Binder M."/>
            <person name="Riley R."/>
            <person name="Barry K."/>
            <person name="Blanchette R.A."/>
            <person name="Henrissat B."/>
            <person name="Martinez A.T."/>
            <person name="Otillar R."/>
            <person name="Spatafora J.W."/>
            <person name="Yadav J.S."/>
            <person name="Aerts A."/>
            <person name="Benoit I."/>
            <person name="Boyd A."/>
            <person name="Carlson A."/>
            <person name="Copeland A."/>
            <person name="Coutinho P.M."/>
            <person name="de Vries R.P."/>
            <person name="Ferreira P."/>
            <person name="Findley K."/>
            <person name="Foster B."/>
            <person name="Gaskell J."/>
            <person name="Glotzer D."/>
            <person name="Gorecki P."/>
            <person name="Heitman J."/>
            <person name="Hesse C."/>
            <person name="Hori C."/>
            <person name="Igarashi K."/>
            <person name="Jurgens J.A."/>
            <person name="Kallen N."/>
            <person name="Kersten P."/>
            <person name="Kohler A."/>
            <person name="Kuees U."/>
            <person name="Kumar T.K.A."/>
            <person name="Kuo A."/>
            <person name="LaButti K."/>
            <person name="Larrondo L.F."/>
            <person name="Lindquist E."/>
            <person name="Ling A."/>
            <person name="Lombard V."/>
            <person name="Lucas S."/>
            <person name="Lundell T."/>
            <person name="Martin R."/>
            <person name="McLaughlin D.J."/>
            <person name="Morgenstern I."/>
            <person name="Morin E."/>
            <person name="Murat C."/>
            <person name="Nagy L.G."/>
            <person name="Nolan M."/>
            <person name="Ohm R.A."/>
            <person name="Patyshakuliyeva A."/>
            <person name="Rokas A."/>
            <person name="Ruiz-Duenas F.J."/>
            <person name="Sabat G."/>
            <person name="Salamov A."/>
            <person name="Samejima M."/>
            <person name="Schmutz J."/>
            <person name="Slot J.C."/>
            <person name="St John F."/>
            <person name="Stenlid J."/>
            <person name="Sun H."/>
            <person name="Sun S."/>
            <person name="Syed K."/>
            <person name="Tsang A."/>
            <person name="Wiebenga A."/>
            <person name="Young D."/>
            <person name="Pisabarro A."/>
            <person name="Eastwood D.C."/>
            <person name="Martin F."/>
            <person name="Cullen D."/>
            <person name="Grigoriev I.V."/>
            <person name="Hibbett D.S."/>
        </authorList>
    </citation>
    <scope>NUCLEOTIDE SEQUENCE [LARGE SCALE GENOMIC DNA]</scope>
    <source>
        <strain evidence="10 11">ATCC 11539</strain>
    </source>
</reference>
<sequence>MLTTVARGSGDLVSVRIMGQHMIILGSLKRAQDLLETRSTIYSSRPAAPMVNDLIGWNWNTSLMPYGDKWRKHRRSFHQFFNSAVCPKYRDVQVRESHEMLGRLLQDPSKFLEHTHYEPMVEAVTPGAFLVDLLPILKYIPTWFPFASFKRKAVIWKQWGLDMRDIPYEETKERFVKGEALPSVASTLIHKVLQDPDQKQADVLARSTAALGYYIIAGTDTITAFTRNFFLAMANNPYVQRKAQEELDAVVGYGRLPEFKDQINLPYVCAIIKEVHRWRPVIPYGFPHMSVSDDEYEGYFIPSGSVIVPNVWSILHNPEVYYEPERFEPDRFIKDGKLDLTGKDPEDVAFGFGRRVCQGRWFANDWLFLIVSHILACFVIEAPRDAEGKPVRLAPEYSSGLVSMADSFECNVRPRSEAMQELILHLQEED</sequence>
<dbReference type="GO" id="GO:0005506">
    <property type="term" value="F:iron ion binding"/>
    <property type="evidence" value="ECO:0007669"/>
    <property type="project" value="InterPro"/>
</dbReference>
<dbReference type="GeneID" id="19306295"/>
<evidence type="ECO:0000256" key="6">
    <source>
        <dbReference type="ARBA" id="ARBA00023002"/>
    </source>
</evidence>
<dbReference type="InterPro" id="IPR001128">
    <property type="entry name" value="Cyt_P450"/>
</dbReference>
<dbReference type="InterPro" id="IPR050364">
    <property type="entry name" value="Cytochrome_P450_fung"/>
</dbReference>
<dbReference type="PANTHER" id="PTHR46300:SF7">
    <property type="entry name" value="P450, PUTATIVE (EUROFUNG)-RELATED"/>
    <property type="match status" value="1"/>
</dbReference>
<accession>S7RM30</accession>
<dbReference type="SUPFAM" id="SSF48264">
    <property type="entry name" value="Cytochrome P450"/>
    <property type="match status" value="1"/>
</dbReference>